<feature type="region of interest" description="Disordered" evidence="1">
    <location>
        <begin position="70"/>
        <end position="133"/>
    </location>
</feature>
<gene>
    <name evidence="2" type="ORF">OSB04_016233</name>
</gene>
<evidence type="ECO:0000313" key="3">
    <source>
        <dbReference type="Proteomes" id="UP001172457"/>
    </source>
</evidence>
<dbReference type="PANTHER" id="PTHR34835:SF90">
    <property type="entry name" value="AMINOTRANSFERASE-LIKE PLANT MOBILE DOMAIN-CONTAINING PROTEIN"/>
    <property type="match status" value="1"/>
</dbReference>
<name>A0AA38TKJ8_9ASTR</name>
<proteinExistence type="predicted"/>
<protein>
    <submittedName>
        <fullName evidence="2">Uncharacterized protein</fullName>
    </submittedName>
</protein>
<evidence type="ECO:0000313" key="2">
    <source>
        <dbReference type="EMBL" id="KAJ9552188.1"/>
    </source>
</evidence>
<dbReference type="EMBL" id="JARYMX010000004">
    <property type="protein sequence ID" value="KAJ9552188.1"/>
    <property type="molecule type" value="Genomic_DNA"/>
</dbReference>
<reference evidence="2" key="1">
    <citation type="submission" date="2023-03" db="EMBL/GenBank/DDBJ databases">
        <title>Chromosome-scale reference genome and RAD-based genetic map of yellow starthistle (Centaurea solstitialis) reveal putative structural variation and QTLs associated with invader traits.</title>
        <authorList>
            <person name="Reatini B."/>
            <person name="Cang F.A."/>
            <person name="Jiang Q."/>
            <person name="Mckibben M.T.W."/>
            <person name="Barker M.S."/>
            <person name="Rieseberg L.H."/>
            <person name="Dlugosch K.M."/>
        </authorList>
    </citation>
    <scope>NUCLEOTIDE SEQUENCE</scope>
    <source>
        <strain evidence="2">CAN-66</strain>
        <tissue evidence="2">Leaf</tissue>
    </source>
</reference>
<accession>A0AA38TKJ8</accession>
<dbReference type="Proteomes" id="UP001172457">
    <property type="component" value="Chromosome 4"/>
</dbReference>
<dbReference type="PANTHER" id="PTHR34835">
    <property type="entry name" value="OS07G0283600 PROTEIN-RELATED"/>
    <property type="match status" value="1"/>
</dbReference>
<feature type="compositionally biased region" description="Basic and acidic residues" evidence="1">
    <location>
        <begin position="115"/>
        <end position="125"/>
    </location>
</feature>
<feature type="compositionally biased region" description="Basic and acidic residues" evidence="1">
    <location>
        <begin position="85"/>
        <end position="107"/>
    </location>
</feature>
<keyword evidence="3" id="KW-1185">Reference proteome</keyword>
<comment type="caution">
    <text evidence="2">The sequence shown here is derived from an EMBL/GenBank/DDBJ whole genome shotgun (WGS) entry which is preliminary data.</text>
</comment>
<sequence>MGVALRRYLDFRLAFGSVRVQVTGMSVYGHAVGFEIEILARRTKSFKIIDMQRDVFSIICDVDLGKRKAAPKTITSAKQPKRLRRETPKQEKESVKKKAHFKKDAKSKLKKPPTKKQETSRESKKVGNTTGIKLRTTPSPLFSAIRSLSIAQEECLKDMGFGGLLGMKLDGIPSNLGFYVAKNFNPENMTLNTSSGPIHINREAIHDMIGAPMGHLNFDDRATDDHGATIKRDWMMQFKKEPNEPIRPTDVIKQLLLSDDADWNFKVNFIVVFCNTMGECKCNGLCDLKETRFQDINWCDYILDCLRFCKNTWSAHDKNTFFCRPLTTLVLLYVDNIKCAIPRVIRQRPAIKSWSLDLLRVRVEIEIESGGLGMGEMKEPYQENLHVNCGAENMINIPPSSPSDIEGYLRILDETYNTVWSMKKTFDTTLMKGVN</sequence>
<evidence type="ECO:0000256" key="1">
    <source>
        <dbReference type="SAM" id="MobiDB-lite"/>
    </source>
</evidence>
<dbReference type="AlphaFoldDB" id="A0AA38TKJ8"/>
<organism evidence="2 3">
    <name type="scientific">Centaurea solstitialis</name>
    <name type="common">yellow star-thistle</name>
    <dbReference type="NCBI Taxonomy" id="347529"/>
    <lineage>
        <taxon>Eukaryota</taxon>
        <taxon>Viridiplantae</taxon>
        <taxon>Streptophyta</taxon>
        <taxon>Embryophyta</taxon>
        <taxon>Tracheophyta</taxon>
        <taxon>Spermatophyta</taxon>
        <taxon>Magnoliopsida</taxon>
        <taxon>eudicotyledons</taxon>
        <taxon>Gunneridae</taxon>
        <taxon>Pentapetalae</taxon>
        <taxon>asterids</taxon>
        <taxon>campanulids</taxon>
        <taxon>Asterales</taxon>
        <taxon>Asteraceae</taxon>
        <taxon>Carduoideae</taxon>
        <taxon>Cardueae</taxon>
        <taxon>Centaureinae</taxon>
        <taxon>Centaurea</taxon>
    </lineage>
</organism>